<dbReference type="Proteomes" id="UP001220962">
    <property type="component" value="Plasmid unnamed1"/>
</dbReference>
<feature type="transmembrane region" description="Helical" evidence="1">
    <location>
        <begin position="208"/>
        <end position="226"/>
    </location>
</feature>
<dbReference type="EMBL" id="CP118102">
    <property type="protein sequence ID" value="WDH85389.1"/>
    <property type="molecule type" value="Genomic_DNA"/>
</dbReference>
<feature type="transmembrane region" description="Helical" evidence="1">
    <location>
        <begin position="553"/>
        <end position="577"/>
    </location>
</feature>
<dbReference type="RefSeq" id="WP_205054990.1">
    <property type="nucleotide sequence ID" value="NZ_CP118102.1"/>
</dbReference>
<feature type="transmembrane region" description="Helical" evidence="1">
    <location>
        <begin position="407"/>
        <end position="427"/>
    </location>
</feature>
<evidence type="ECO:0008006" key="6">
    <source>
        <dbReference type="Google" id="ProtNLM"/>
    </source>
</evidence>
<evidence type="ECO:0000256" key="1">
    <source>
        <dbReference type="SAM" id="Phobius"/>
    </source>
</evidence>
<dbReference type="EMBL" id="CP118110">
    <property type="protein sequence ID" value="WDI05355.1"/>
    <property type="molecule type" value="Genomic_DNA"/>
</dbReference>
<feature type="transmembrane region" description="Helical" evidence="1">
    <location>
        <begin position="171"/>
        <end position="188"/>
    </location>
</feature>
<organism evidence="2 4">
    <name type="scientific">Paenibacillus urinalis</name>
    <dbReference type="NCBI Taxonomy" id="521520"/>
    <lineage>
        <taxon>Bacteria</taxon>
        <taxon>Bacillati</taxon>
        <taxon>Bacillota</taxon>
        <taxon>Bacilli</taxon>
        <taxon>Bacillales</taxon>
        <taxon>Paenibacillaceae</taxon>
        <taxon>Paenibacillus</taxon>
    </lineage>
</organism>
<proteinExistence type="predicted"/>
<reference evidence="2 5" key="1">
    <citation type="submission" date="2023-02" db="EMBL/GenBank/DDBJ databases">
        <title>Pathogen: clinical or host-associated sample.</title>
        <authorList>
            <person name="Hergert J."/>
            <person name="Casey R."/>
            <person name="Wagner J."/>
            <person name="Young E.L."/>
            <person name="Oakeson K.F."/>
        </authorList>
    </citation>
    <scope>NUCLEOTIDE SEQUENCE</scope>
    <source>
        <strain evidence="3 5">2022CK-00829</strain>
        <strain evidence="2">2022CK-00830</strain>
        <plasmid evidence="2">unnamed1</plasmid>
        <plasmid evidence="3 5">unnamed2</plasmid>
    </source>
</reference>
<geneLocation type="plasmid" evidence="3 5">
    <name>unnamed2</name>
</geneLocation>
<keyword evidence="1" id="KW-1133">Transmembrane helix</keyword>
<keyword evidence="1" id="KW-0812">Transmembrane</keyword>
<evidence type="ECO:0000313" key="4">
    <source>
        <dbReference type="Proteomes" id="UP001220962"/>
    </source>
</evidence>
<evidence type="ECO:0000313" key="3">
    <source>
        <dbReference type="EMBL" id="WDI05355.1"/>
    </source>
</evidence>
<keyword evidence="5" id="KW-1185">Reference proteome</keyword>
<keyword evidence="2" id="KW-0614">Plasmid</keyword>
<feature type="transmembrane region" description="Helical" evidence="1">
    <location>
        <begin position="5"/>
        <end position="22"/>
    </location>
</feature>
<protein>
    <recommendedName>
        <fullName evidence="6">Type II secretion system protein GspF domain-containing protein</fullName>
    </recommendedName>
</protein>
<accession>A0AAX3N8B0</accession>
<name>A0AAX3N8B0_9BACL</name>
<evidence type="ECO:0000313" key="2">
    <source>
        <dbReference type="EMBL" id="WDH85389.1"/>
    </source>
</evidence>
<feature type="transmembrane region" description="Helical" evidence="1">
    <location>
        <begin position="28"/>
        <end position="47"/>
    </location>
</feature>
<feature type="transmembrane region" description="Helical" evidence="1">
    <location>
        <begin position="296"/>
        <end position="315"/>
    </location>
</feature>
<dbReference type="Proteomes" id="UP001221519">
    <property type="component" value="Plasmid unnamed2"/>
</dbReference>
<geneLocation type="plasmid" evidence="2 4">
    <name>unnamed1</name>
</geneLocation>
<gene>
    <name evidence="2" type="ORF">PUW23_25470</name>
    <name evidence="3" type="ORF">PUW25_26550</name>
</gene>
<evidence type="ECO:0000313" key="5">
    <source>
        <dbReference type="Proteomes" id="UP001221519"/>
    </source>
</evidence>
<sequence>MRITLKVLAISFLVIALMAIFSKNLVMVLFSIMGVIVLNTLLINVFVKRVEDRLLVQLVNYLEEVRHDYQELKLVDEAIYQGAQRSPHDMKLQAERIHEILTAKDPKKDLEAFYTVVPNRYLKMFAGVSFLVMEYGDRLVSKGSMFLNALSKLVREIRDDVLRRRRLSYKLSNLSLFALLPILLTFPIETWATTYFPIMNQFYSGNIGYILRIIIYSACIIFYLLVRKISEIEESRYMTTTSRRNWEKHVYEWPGVSWIIDRVVPSKRTRKHYEVTLLLKESNSPLTIEWFYIQRIVVSLTCFIGVIVLSFFLHWNTSHQIYTNLTTEASHLMGYMTDEEKLRGKELTDFDNALIRDLKGADTLTREAVLERVILMPDAPSESAALNNTVTRIIEKIEVLNNQYFRWWELLIAIGGACIGFFIPLWLTQFQRKMRIMEIQNEVDQFHVVISILSQFERMNVQSILEWMERYSIIFKPTLRKCIANFDSGPERALEELKDDAPFISFVRIVNRLQLALEKIPLIEAFDDLEMEQEFHREQKIDRMNRLISKKVVWGRICGWAPAYLLIFLYLLFPMIYVSIGQMDQTMQQIMNI</sequence>
<keyword evidence="1" id="KW-0472">Membrane</keyword>
<dbReference type="AlphaFoldDB" id="A0AAX3N8B0"/>